<dbReference type="Proteomes" id="UP001165074">
    <property type="component" value="Unassembled WGS sequence"/>
</dbReference>
<organism evidence="2 5">
    <name type="scientific">Actinoallomurus iriomotensis</name>
    <dbReference type="NCBI Taxonomy" id="478107"/>
    <lineage>
        <taxon>Bacteria</taxon>
        <taxon>Bacillati</taxon>
        <taxon>Actinomycetota</taxon>
        <taxon>Actinomycetes</taxon>
        <taxon>Streptosporangiales</taxon>
        <taxon>Thermomonosporaceae</taxon>
        <taxon>Actinoallomurus</taxon>
    </lineage>
</organism>
<evidence type="ECO:0000256" key="1">
    <source>
        <dbReference type="SAM" id="SignalP"/>
    </source>
</evidence>
<keyword evidence="4" id="KW-1185">Reference proteome</keyword>
<name>A0A9W6RDC9_9ACTN</name>
<evidence type="ECO:0000313" key="3">
    <source>
        <dbReference type="EMBL" id="GLY90306.1"/>
    </source>
</evidence>
<dbReference type="EMBL" id="BSTK01000016">
    <property type="protein sequence ID" value="GLY90306.1"/>
    <property type="molecule type" value="Genomic_DNA"/>
</dbReference>
<evidence type="ECO:0008006" key="6">
    <source>
        <dbReference type="Google" id="ProtNLM"/>
    </source>
</evidence>
<feature type="chain" id="PRO_5041114528" description="Streptomyces killer toxin-like beta/gamma crystallin domain-containing protein" evidence="1">
    <location>
        <begin position="29"/>
        <end position="109"/>
    </location>
</feature>
<dbReference type="RefSeq" id="WP_285581122.1">
    <property type="nucleotide sequence ID" value="NZ_BSTJ01000002.1"/>
</dbReference>
<reference evidence="2" key="1">
    <citation type="submission" date="2023-03" db="EMBL/GenBank/DDBJ databases">
        <title>Actinoallomurus iriomotensis NBRC 103681.</title>
        <authorList>
            <person name="Ichikawa N."/>
            <person name="Sato H."/>
            <person name="Tonouchi N."/>
        </authorList>
    </citation>
    <scope>NUCLEOTIDE SEQUENCE</scope>
    <source>
        <strain evidence="2">NBRC 103681</strain>
    </source>
</reference>
<protein>
    <recommendedName>
        <fullName evidence="6">Streptomyces killer toxin-like beta/gamma crystallin domain-containing protein</fullName>
    </recommendedName>
</protein>
<proteinExistence type="predicted"/>
<dbReference type="EMBL" id="BSTJ01000002">
    <property type="protein sequence ID" value="GLY73721.1"/>
    <property type="molecule type" value="Genomic_DNA"/>
</dbReference>
<evidence type="ECO:0000313" key="4">
    <source>
        <dbReference type="Proteomes" id="UP001165074"/>
    </source>
</evidence>
<reference evidence="3" key="2">
    <citation type="submission" date="2023-03" db="EMBL/GenBank/DDBJ databases">
        <title>Actinoallomurus iriomotensis NBRC 103684.</title>
        <authorList>
            <person name="Ichikawa N."/>
            <person name="Sato H."/>
            <person name="Tonouchi N."/>
        </authorList>
    </citation>
    <scope>NUCLEOTIDE SEQUENCE</scope>
    <source>
        <strain evidence="3">NBRC 103684</strain>
    </source>
</reference>
<comment type="caution">
    <text evidence="2">The sequence shown here is derived from an EMBL/GenBank/DDBJ whole genome shotgun (WGS) entry which is preliminary data.</text>
</comment>
<accession>A0A9W6RDC9</accession>
<keyword evidence="1" id="KW-0732">Signal</keyword>
<sequence>MIKRLVAAGVTATGIAVASATMAAPAHADVVCTPDTFFILYAGGTPTSECTEGHDVTYDMPSVGVDLIRSGDHRGYLVRADNGTHVGFKKYQEKYFGPAGIVFSQIHFD</sequence>
<evidence type="ECO:0000313" key="5">
    <source>
        <dbReference type="Proteomes" id="UP001165135"/>
    </source>
</evidence>
<gene>
    <name evidence="2" type="ORF">Airi01_019880</name>
    <name evidence="3" type="ORF">Airi02_082350</name>
</gene>
<dbReference type="AlphaFoldDB" id="A0A9W6RDC9"/>
<evidence type="ECO:0000313" key="2">
    <source>
        <dbReference type="EMBL" id="GLY73721.1"/>
    </source>
</evidence>
<dbReference type="Proteomes" id="UP001165135">
    <property type="component" value="Unassembled WGS sequence"/>
</dbReference>
<feature type="signal peptide" evidence="1">
    <location>
        <begin position="1"/>
        <end position="28"/>
    </location>
</feature>